<reference evidence="19" key="1">
    <citation type="submission" date="2025-08" db="UniProtKB">
        <authorList>
            <consortium name="RefSeq"/>
        </authorList>
    </citation>
    <scope>IDENTIFICATION</scope>
    <source>
        <tissue evidence="19">Whole larval tissue</tissue>
    </source>
</reference>
<comment type="subcellular location">
    <subcellularLocation>
        <location evidence="1">Cytoplasm</location>
        <location evidence="1">Cytoskeleton</location>
        <location evidence="1">Spindle pole</location>
    </subcellularLocation>
</comment>
<keyword evidence="8 14" id="KW-0067">ATP-binding</keyword>
<evidence type="ECO:0000256" key="2">
    <source>
        <dbReference type="ARBA" id="ARBA00022490"/>
    </source>
</evidence>
<dbReference type="GO" id="GO:0007019">
    <property type="term" value="P:microtubule depolymerization"/>
    <property type="evidence" value="ECO:0007669"/>
    <property type="project" value="TreeGrafter"/>
</dbReference>
<keyword evidence="2" id="KW-0963">Cytoplasm</keyword>
<feature type="domain" description="Kinesin motor" evidence="17">
    <location>
        <begin position="258"/>
        <end position="591"/>
    </location>
</feature>
<dbReference type="CTD" id="32049"/>
<protein>
    <recommendedName>
        <fullName evidence="15">Kinesin-like protein</fullName>
    </recommendedName>
</protein>
<dbReference type="RefSeq" id="XP_035453459.1">
    <property type="nucleotide sequence ID" value="XM_035597566.2"/>
</dbReference>
<feature type="compositionally biased region" description="Pro residues" evidence="16">
    <location>
        <begin position="135"/>
        <end position="145"/>
    </location>
</feature>
<feature type="binding site" evidence="14">
    <location>
        <begin position="348"/>
        <end position="355"/>
    </location>
    <ligand>
        <name>ATP</name>
        <dbReference type="ChEBI" id="CHEBI:30616"/>
    </ligand>
</feature>
<evidence type="ECO:0000256" key="8">
    <source>
        <dbReference type="ARBA" id="ARBA00022840"/>
    </source>
</evidence>
<dbReference type="PANTHER" id="PTHR47971">
    <property type="entry name" value="KINESIN-RELATED PROTEIN 6"/>
    <property type="match status" value="1"/>
</dbReference>
<evidence type="ECO:0000256" key="10">
    <source>
        <dbReference type="ARBA" id="ARBA00023175"/>
    </source>
</evidence>
<evidence type="ECO:0000256" key="1">
    <source>
        <dbReference type="ARBA" id="ARBA00004647"/>
    </source>
</evidence>
<dbReference type="PROSITE" id="PS00411">
    <property type="entry name" value="KINESIN_MOTOR_1"/>
    <property type="match status" value="1"/>
</dbReference>
<feature type="compositionally biased region" description="Basic and acidic residues" evidence="16">
    <location>
        <begin position="199"/>
        <end position="219"/>
    </location>
</feature>
<evidence type="ECO:0000313" key="19">
    <source>
        <dbReference type="RefSeq" id="XP_035453459.1"/>
    </source>
</evidence>
<dbReference type="GO" id="GO:0000922">
    <property type="term" value="C:spindle pole"/>
    <property type="evidence" value="ECO:0007669"/>
    <property type="project" value="UniProtKB-SubCell"/>
</dbReference>
<evidence type="ECO:0000256" key="4">
    <source>
        <dbReference type="ARBA" id="ARBA00022701"/>
    </source>
</evidence>
<proteinExistence type="inferred from homology"/>
<dbReference type="GO" id="GO:0007018">
    <property type="term" value="P:microtubule-based movement"/>
    <property type="evidence" value="ECO:0007669"/>
    <property type="project" value="InterPro"/>
</dbReference>
<dbReference type="InterPro" id="IPR027640">
    <property type="entry name" value="Kinesin-like_fam"/>
</dbReference>
<feature type="region of interest" description="Disordered" evidence="16">
    <location>
        <begin position="199"/>
        <end position="222"/>
    </location>
</feature>
<keyword evidence="3" id="KW-0132">Cell division</keyword>
<name>A0A9R0DHE6_SPOFR</name>
<keyword evidence="5 14" id="KW-0547">Nucleotide-binding</keyword>
<gene>
    <name evidence="19" type="primary">LOC118278332</name>
</gene>
<keyword evidence="12" id="KW-0131">Cell cycle</keyword>
<keyword evidence="4 15" id="KW-0493">Microtubule</keyword>
<evidence type="ECO:0000256" key="7">
    <source>
        <dbReference type="ARBA" id="ARBA00022829"/>
    </source>
</evidence>
<dbReference type="Pfam" id="PF00225">
    <property type="entry name" value="Kinesin"/>
    <property type="match status" value="1"/>
</dbReference>
<evidence type="ECO:0000256" key="14">
    <source>
        <dbReference type="PROSITE-ProRule" id="PRU00283"/>
    </source>
</evidence>
<dbReference type="Proteomes" id="UP000829999">
    <property type="component" value="Chromosome 15"/>
</dbReference>
<dbReference type="Gene3D" id="3.40.850.10">
    <property type="entry name" value="Kinesin motor domain"/>
    <property type="match status" value="1"/>
</dbReference>
<dbReference type="PROSITE" id="PS50067">
    <property type="entry name" value="KINESIN_MOTOR_2"/>
    <property type="match status" value="1"/>
</dbReference>
<dbReference type="FunFam" id="3.40.850.10:FF:000012">
    <property type="entry name" value="Kinesin-like protein"/>
    <property type="match status" value="1"/>
</dbReference>
<dbReference type="InterPro" id="IPR054473">
    <property type="entry name" value="KIF2A-like_N"/>
</dbReference>
<evidence type="ECO:0000256" key="3">
    <source>
        <dbReference type="ARBA" id="ARBA00022618"/>
    </source>
</evidence>
<evidence type="ECO:0000313" key="18">
    <source>
        <dbReference type="Proteomes" id="UP000829999"/>
    </source>
</evidence>
<keyword evidence="9" id="KW-0175">Coiled coil</keyword>
<dbReference type="GO" id="GO:0003777">
    <property type="term" value="F:microtubule motor activity"/>
    <property type="evidence" value="ECO:0007669"/>
    <property type="project" value="InterPro"/>
</dbReference>
<dbReference type="GeneID" id="118278332"/>
<dbReference type="InterPro" id="IPR001752">
    <property type="entry name" value="Kinesin_motor_dom"/>
</dbReference>
<dbReference type="SUPFAM" id="SSF52540">
    <property type="entry name" value="P-loop containing nucleoside triphosphate hydrolases"/>
    <property type="match status" value="1"/>
</dbReference>
<dbReference type="GO" id="GO:0051301">
    <property type="term" value="P:cell division"/>
    <property type="evidence" value="ECO:0007669"/>
    <property type="project" value="UniProtKB-KW"/>
</dbReference>
<evidence type="ECO:0000256" key="5">
    <source>
        <dbReference type="ARBA" id="ARBA00022741"/>
    </source>
</evidence>
<dbReference type="InterPro" id="IPR027417">
    <property type="entry name" value="P-loop_NTPase"/>
</dbReference>
<dbReference type="GO" id="GO:0005828">
    <property type="term" value="C:kinetochore microtubule"/>
    <property type="evidence" value="ECO:0007669"/>
    <property type="project" value="UniProtKB-ARBA"/>
</dbReference>
<evidence type="ECO:0000256" key="9">
    <source>
        <dbReference type="ARBA" id="ARBA00023054"/>
    </source>
</evidence>
<comment type="similarity">
    <text evidence="13">Belongs to the TRAFAC class myosin-kinesin ATPase superfamily. Kinesin family. KIN-13 subfamily.</text>
</comment>
<dbReference type="InterPro" id="IPR036961">
    <property type="entry name" value="Kinesin_motor_dom_sf"/>
</dbReference>
<evidence type="ECO:0000256" key="6">
    <source>
        <dbReference type="ARBA" id="ARBA00022776"/>
    </source>
</evidence>
<evidence type="ECO:0000256" key="13">
    <source>
        <dbReference type="ARBA" id="ARBA00061030"/>
    </source>
</evidence>
<dbReference type="GO" id="GO:0007059">
    <property type="term" value="P:chromosome segregation"/>
    <property type="evidence" value="ECO:0007669"/>
    <property type="project" value="UniProtKB-KW"/>
</dbReference>
<dbReference type="GO" id="GO:0008017">
    <property type="term" value="F:microtubule binding"/>
    <property type="evidence" value="ECO:0007669"/>
    <property type="project" value="InterPro"/>
</dbReference>
<evidence type="ECO:0000259" key="17">
    <source>
        <dbReference type="PROSITE" id="PS50067"/>
    </source>
</evidence>
<evidence type="ECO:0000256" key="12">
    <source>
        <dbReference type="ARBA" id="ARBA00023306"/>
    </source>
</evidence>
<keyword evidence="6" id="KW-0498">Mitosis</keyword>
<sequence length="728" mass="81253">MDDGTIKIQSGININIKRTDGRIHSAIVSGVNLETRSVTVEWYERGETKGKEVEIDAILALNPELAVGPRHHTPHLQPMPNKLARDMTRQSIPVATKAAPSRVTRNNQMRLSNAAGAYTNGHGGDTTGRRGAENVPPPQQPPQPTPTNTRITQQFTASSVAGGGAAARPAGVSSTVSVPHAVASGAVRRSNVVKEVERLKENREKRRQRQAELKEEKEALMNMDPGNPNWEFLAMIREYQNSIEFRPLTGNEPVEDHQITVCVRKRPLNKKENLKKEVDVISVPTKDQMIVHEPKNKVDLTKYLENQKFRFDYAFDDSCTNEVVYKYTAKPLVQTIFEGGMATCFAYGQTGSGKTHTMGGDFQGKTQDCKKGIYAMAARDVFAYLKSPKYKPLNLIVSASFFEIYSGKVFDLLADKAKLRVLEDGKQQVQIVGLTEKVVDNVDEVLKLIQHGNAARTSGQTSANSNSSRSHAVFQIVVRSPGMHRVHGKFSLIDLAGNERGADTSSASRQTRMESAEINKSLLALKECIRALGMKGQNHLPFRVSKLTQVLRDSFIGDKSRTCMIAMISPAMSSCEHSLNTLRYADRVKELGSADPARRHDDADVDMDQPPAHDLAQLRSLNEGDMSAEMYTFHEAIDEMQRAEEEVLDNHKAISDYLQHALQRCNQLLAITRDVDYDQDAYATQWEELLNEQLAVLAQSRDLVAEFRAKMQQEEHISRRIQPPPRHH</sequence>
<organism evidence="18 19">
    <name type="scientific">Spodoptera frugiperda</name>
    <name type="common">Fall armyworm</name>
    <dbReference type="NCBI Taxonomy" id="7108"/>
    <lineage>
        <taxon>Eukaryota</taxon>
        <taxon>Metazoa</taxon>
        <taxon>Ecdysozoa</taxon>
        <taxon>Arthropoda</taxon>
        <taxon>Hexapoda</taxon>
        <taxon>Insecta</taxon>
        <taxon>Pterygota</taxon>
        <taxon>Neoptera</taxon>
        <taxon>Endopterygota</taxon>
        <taxon>Lepidoptera</taxon>
        <taxon>Glossata</taxon>
        <taxon>Ditrysia</taxon>
        <taxon>Noctuoidea</taxon>
        <taxon>Noctuidae</taxon>
        <taxon>Amphipyrinae</taxon>
        <taxon>Spodoptera</taxon>
    </lineage>
</organism>
<dbReference type="CDD" id="cd01367">
    <property type="entry name" value="KISc_KIF2_like"/>
    <property type="match status" value="1"/>
</dbReference>
<feature type="region of interest" description="Disordered" evidence="16">
    <location>
        <begin position="115"/>
        <end position="150"/>
    </location>
</feature>
<dbReference type="PANTHER" id="PTHR47971:SF8">
    <property type="entry name" value="KINESIN-LIKE PROTEIN"/>
    <property type="match status" value="1"/>
</dbReference>
<keyword evidence="7" id="KW-0159">Chromosome partition</keyword>
<evidence type="ECO:0000256" key="15">
    <source>
        <dbReference type="RuleBase" id="RU000394"/>
    </source>
</evidence>
<accession>A0A9R0DHE6</accession>
<evidence type="ECO:0000256" key="16">
    <source>
        <dbReference type="SAM" id="MobiDB-lite"/>
    </source>
</evidence>
<evidence type="ECO:0000256" key="11">
    <source>
        <dbReference type="ARBA" id="ARBA00023212"/>
    </source>
</evidence>
<keyword evidence="18" id="KW-1185">Reference proteome</keyword>
<dbReference type="InterPro" id="IPR019821">
    <property type="entry name" value="Kinesin_motor_CS"/>
</dbReference>
<dbReference type="GO" id="GO:0005524">
    <property type="term" value="F:ATP binding"/>
    <property type="evidence" value="ECO:0007669"/>
    <property type="project" value="UniProtKB-UniRule"/>
</dbReference>
<dbReference type="PRINTS" id="PR00380">
    <property type="entry name" value="KINESINHEAVY"/>
</dbReference>
<dbReference type="AlphaFoldDB" id="A0A9R0DHE6"/>
<dbReference type="SMART" id="SM00129">
    <property type="entry name" value="KISc"/>
    <property type="match status" value="1"/>
</dbReference>
<keyword evidence="10 14" id="KW-0505">Motor protein</keyword>
<dbReference type="Pfam" id="PF22923">
    <property type="entry name" value="KIF2A-like_1st"/>
    <property type="match status" value="1"/>
</dbReference>
<keyword evidence="11" id="KW-0206">Cytoskeleton</keyword>